<feature type="domain" description="DUF4114" evidence="1">
    <location>
        <begin position="292"/>
        <end position="377"/>
    </location>
</feature>
<protein>
    <recommendedName>
        <fullName evidence="5">LruC domain-containing protein</fullName>
    </recommendedName>
</protein>
<dbReference type="RefSeq" id="WP_189585360.1">
    <property type="nucleotide sequence ID" value="NZ_BMYF01000024.1"/>
</dbReference>
<dbReference type="InterPro" id="IPR031025">
    <property type="entry name" value="LruC_dom"/>
</dbReference>
<dbReference type="EMBL" id="BMYF01000024">
    <property type="protein sequence ID" value="GHB49732.1"/>
    <property type="molecule type" value="Genomic_DNA"/>
</dbReference>
<reference evidence="3" key="1">
    <citation type="journal article" date="2014" name="Int. J. Syst. Evol. Microbiol.">
        <title>Complete genome sequence of Corynebacterium casei LMG S-19264T (=DSM 44701T), isolated from a smear-ripened cheese.</title>
        <authorList>
            <consortium name="US DOE Joint Genome Institute (JGI-PGF)"/>
            <person name="Walter F."/>
            <person name="Albersmeier A."/>
            <person name="Kalinowski J."/>
            <person name="Ruckert C."/>
        </authorList>
    </citation>
    <scope>NUCLEOTIDE SEQUENCE</scope>
    <source>
        <strain evidence="3">KCTC 23224</strain>
    </source>
</reference>
<evidence type="ECO:0000259" key="2">
    <source>
        <dbReference type="Pfam" id="PF16130"/>
    </source>
</evidence>
<evidence type="ECO:0000259" key="1">
    <source>
        <dbReference type="Pfam" id="PF13448"/>
    </source>
</evidence>
<dbReference type="Proteomes" id="UP000642809">
    <property type="component" value="Unassembled WGS sequence"/>
</dbReference>
<dbReference type="Pfam" id="PF13448">
    <property type="entry name" value="DUF4114"/>
    <property type="match status" value="1"/>
</dbReference>
<feature type="domain" description="DUF4842" evidence="2">
    <location>
        <begin position="463"/>
        <end position="664"/>
    </location>
</feature>
<accession>A0A8J3G749</accession>
<dbReference type="InterPro" id="IPR025193">
    <property type="entry name" value="DUF4114"/>
</dbReference>
<proteinExistence type="predicted"/>
<dbReference type="Pfam" id="PF16130">
    <property type="entry name" value="DUF4842"/>
    <property type="match status" value="1"/>
</dbReference>
<comment type="caution">
    <text evidence="3">The sequence shown here is derived from an EMBL/GenBank/DDBJ whole genome shotgun (WGS) entry which is preliminary data.</text>
</comment>
<organism evidence="3 4">
    <name type="scientific">Mongoliitalea lutea</name>
    <dbReference type="NCBI Taxonomy" id="849756"/>
    <lineage>
        <taxon>Bacteria</taxon>
        <taxon>Pseudomonadati</taxon>
        <taxon>Bacteroidota</taxon>
        <taxon>Cytophagia</taxon>
        <taxon>Cytophagales</taxon>
        <taxon>Cyclobacteriaceae</taxon>
        <taxon>Mongoliitalea</taxon>
    </lineage>
</organism>
<sequence>MRNLAIYLLLFVFLTGTFACNLEPKEAPIDPNLEGYLALNPPAGFVFNSSEQVRIQVSGVFADNSPLAGIKYEVFHGNPFDGGNKISTVLLNDQGSGSVELTLASDIENLFLYTEFIGLPPVKKFSVNRPLTQVKIDPSIDSFDAGVDSQTSSNPGARIESLPAGFTALGTYNNNGLPSYLLPTRDRISQGIFTRINANLPERRDLRQTSPDLLSEQYPRQLFVNEDAEVWVTFVHNGAGWRNVLGYYFYEVGQEPKTAAEIKEKIIIFPHINALTSGDKVKLRGNLPNGAFKKGTTIGWFIISNGWRNNVVTTGNAVLFSNRNLNTVIQEPSLREHMVFLYDQQERVMLIGWEDMPRNLSGCDHDFNDLVFYATWNPITSVEVGNYARLESKVIGDSDGDGVNDNIDEFPNDPERAFSNFYPAKDTYGTFMFEDLWPSFGDYDMNDLVLGFNNREITDGQGRIKEMQMTFVIRAIGAGVKNGFGIEFPTNPGNIESVSGNRLTTGNIRLNGNGTEAGQQTAVVVVFDDANVNMTSLSNVFEGNTHQKEDTIRVNLVFRFALDKKDLGVEPFNAFLFRSGDRGIEVHLMNGKPTSLATRNYFGTRDDRSNFNSGVFYRSANGLNWALFVPESIDHPLERVDFTKGYQRFPNWAQSGGNQHKDWFRNTGDNINPSALYRRR</sequence>
<keyword evidence="4" id="KW-1185">Reference proteome</keyword>
<dbReference type="NCBIfam" id="TIGR04456">
    <property type="entry name" value="LruC_dom"/>
    <property type="match status" value="1"/>
</dbReference>
<dbReference type="AlphaFoldDB" id="A0A8J3G749"/>
<gene>
    <name evidence="3" type="ORF">GCM10008106_33150</name>
</gene>
<evidence type="ECO:0000313" key="4">
    <source>
        <dbReference type="Proteomes" id="UP000642809"/>
    </source>
</evidence>
<dbReference type="PROSITE" id="PS51257">
    <property type="entry name" value="PROKAR_LIPOPROTEIN"/>
    <property type="match status" value="1"/>
</dbReference>
<evidence type="ECO:0008006" key="5">
    <source>
        <dbReference type="Google" id="ProtNLM"/>
    </source>
</evidence>
<name>A0A8J3G749_9BACT</name>
<reference evidence="3" key="2">
    <citation type="submission" date="2020-09" db="EMBL/GenBank/DDBJ databases">
        <authorList>
            <person name="Sun Q."/>
            <person name="Kim S."/>
        </authorList>
    </citation>
    <scope>NUCLEOTIDE SEQUENCE</scope>
    <source>
        <strain evidence="3">KCTC 23224</strain>
    </source>
</reference>
<evidence type="ECO:0000313" key="3">
    <source>
        <dbReference type="EMBL" id="GHB49732.1"/>
    </source>
</evidence>
<dbReference type="InterPro" id="IPR032295">
    <property type="entry name" value="DUF4842"/>
</dbReference>